<evidence type="ECO:0000256" key="1">
    <source>
        <dbReference type="ARBA" id="ARBA00014114"/>
    </source>
</evidence>
<feature type="binding site" evidence="7">
    <location>
        <position position="68"/>
    </location>
    <ligand>
        <name>S-adenosyl-L-methionine</name>
        <dbReference type="ChEBI" id="CHEBI:59789"/>
    </ligand>
</feature>
<evidence type="ECO:0000256" key="5">
    <source>
        <dbReference type="ARBA" id="ARBA00022679"/>
    </source>
</evidence>
<gene>
    <name evidence="9" type="ORF">ENU31_02665</name>
</gene>
<feature type="binding site" evidence="7">
    <location>
        <position position="18"/>
    </location>
    <ligand>
        <name>S-adenosyl-L-methionine</name>
        <dbReference type="ChEBI" id="CHEBI:59789"/>
    </ligand>
</feature>
<evidence type="ECO:0000256" key="2">
    <source>
        <dbReference type="ARBA" id="ARBA00022490"/>
    </source>
</evidence>
<keyword evidence="2 7" id="KW-0963">Cytoplasm</keyword>
<dbReference type="NCBIfam" id="NF002621">
    <property type="entry name" value="PRK02287.1"/>
    <property type="match status" value="1"/>
</dbReference>
<feature type="binding site" evidence="7">
    <location>
        <position position="90"/>
    </location>
    <ligand>
        <name>S-adenosyl-L-methionine</name>
        <dbReference type="ChEBI" id="CHEBI:59789"/>
    </ligand>
</feature>
<dbReference type="PANTHER" id="PTHR20426:SF0">
    <property type="entry name" value="18S RRNA AMINOCARBOXYPROPYLTRANSFERASE"/>
    <property type="match status" value="1"/>
</dbReference>
<dbReference type="EMBL" id="DTCA01000085">
    <property type="protein sequence ID" value="HGM07297.1"/>
    <property type="molecule type" value="Genomic_DNA"/>
</dbReference>
<dbReference type="GO" id="GO:0000455">
    <property type="term" value="P:enzyme-directed rRNA pseudouridine synthesis"/>
    <property type="evidence" value="ECO:0007669"/>
    <property type="project" value="UniProtKB-UniRule"/>
</dbReference>
<keyword evidence="3 7" id="KW-0690">Ribosome biogenesis</keyword>
<evidence type="ECO:0000259" key="8">
    <source>
        <dbReference type="Pfam" id="PF04034"/>
    </source>
</evidence>
<keyword evidence="6 7" id="KW-0949">S-adenosyl-L-methionine</keyword>
<feature type="domain" description="16S/18S rRNA aminocarboxypropyltransferase Tsr3 C-terminal" evidence="8">
    <location>
        <begin position="42"/>
        <end position="166"/>
    </location>
</feature>
<dbReference type="InterPro" id="IPR007177">
    <property type="entry name" value="Tsr3_C"/>
</dbReference>
<organism evidence="9">
    <name type="scientific">Ignisphaera aggregans</name>
    <dbReference type="NCBI Taxonomy" id="334771"/>
    <lineage>
        <taxon>Archaea</taxon>
        <taxon>Thermoproteota</taxon>
        <taxon>Thermoprotei</taxon>
        <taxon>Desulfurococcales</taxon>
        <taxon>Desulfurococcaceae</taxon>
        <taxon>Ignisphaera</taxon>
    </lineage>
</organism>
<keyword evidence="5 7" id="KW-0808">Transferase</keyword>
<protein>
    <recommendedName>
        <fullName evidence="1 7">16S rRNA aminocarboxypropyltransferase</fullName>
        <ecNumber evidence="7">2.5.1.157</ecNumber>
    </recommendedName>
</protein>
<comment type="catalytic activity">
    <reaction evidence="7">
        <text>an N(1)-methylpseudouridine in rRNA + S-adenosyl-L-methionine = N(1)-methyl-N(3)-[(3S)-3-amino-3-carboxypropyl]pseudouridine in rRNA + S-methyl-5'-thioadenosine + H(+)</text>
        <dbReference type="Rhea" id="RHEA:63296"/>
        <dbReference type="Rhea" id="RHEA-COMP:11634"/>
        <dbReference type="Rhea" id="RHEA-COMP:16310"/>
        <dbReference type="ChEBI" id="CHEBI:15378"/>
        <dbReference type="ChEBI" id="CHEBI:17509"/>
        <dbReference type="ChEBI" id="CHEBI:59789"/>
        <dbReference type="ChEBI" id="CHEBI:74890"/>
        <dbReference type="ChEBI" id="CHEBI:146234"/>
        <dbReference type="EC" id="2.5.1.157"/>
    </reaction>
</comment>
<name>A0A7C4H7A6_9CREN</name>
<evidence type="ECO:0000313" key="9">
    <source>
        <dbReference type="EMBL" id="HGM07297.1"/>
    </source>
</evidence>
<comment type="similarity">
    <text evidence="7">Belongs to the TDD superfamily. TSR3 family.</text>
</comment>
<comment type="caution">
    <text evidence="9">The sequence shown here is derived from an EMBL/GenBank/DDBJ whole genome shotgun (WGS) entry which is preliminary data.</text>
</comment>
<proteinExistence type="inferred from homology"/>
<evidence type="ECO:0000256" key="7">
    <source>
        <dbReference type="HAMAP-Rule" id="MF_01116"/>
    </source>
</evidence>
<dbReference type="Pfam" id="PF04034">
    <property type="entry name" value="Ribo_biogen_C"/>
    <property type="match status" value="1"/>
</dbReference>
<reference evidence="9" key="1">
    <citation type="journal article" date="2020" name="mSystems">
        <title>Genome- and Community-Level Interaction Insights into Carbon Utilization and Element Cycling Functions of Hydrothermarchaeota in Hydrothermal Sediment.</title>
        <authorList>
            <person name="Zhou Z."/>
            <person name="Liu Y."/>
            <person name="Xu W."/>
            <person name="Pan J."/>
            <person name="Luo Z.H."/>
            <person name="Li M."/>
        </authorList>
    </citation>
    <scope>NUCLEOTIDE SEQUENCE [LARGE SCALE GENOMIC DNA]</scope>
    <source>
        <strain evidence="9">SpSt-658</strain>
    </source>
</reference>
<evidence type="ECO:0000256" key="4">
    <source>
        <dbReference type="ARBA" id="ARBA00022552"/>
    </source>
</evidence>
<comment type="function">
    <text evidence="7">Aminocarboxypropyltransferase that catalyzes the aminocarboxypropyl transfer on pseudouridine corresponding to position 914 in M.jannaschii 16S rRNA. It constitutes the last step in biosynthesis of the hypermodified N1-methyl-N3-(3-amino-3-carboxypropyl) pseudouridine (m1acp3-Psi).</text>
</comment>
<keyword evidence="4 7" id="KW-0698">rRNA processing</keyword>
<dbReference type="InterPro" id="IPR022968">
    <property type="entry name" value="Tsr3-like"/>
</dbReference>
<dbReference type="GO" id="GO:0106388">
    <property type="term" value="F:rRNA small subunit aminocarboxypropyltransferase activity"/>
    <property type="evidence" value="ECO:0007669"/>
    <property type="project" value="UniProtKB-EC"/>
</dbReference>
<dbReference type="GO" id="GO:1904047">
    <property type="term" value="F:S-adenosyl-L-methionine binding"/>
    <property type="evidence" value="ECO:0007669"/>
    <property type="project" value="UniProtKB-UniRule"/>
</dbReference>
<accession>A0A7C4H7A6</accession>
<comment type="subcellular location">
    <subcellularLocation>
        <location evidence="7">Cytoplasm</location>
    </subcellularLocation>
</comment>
<dbReference type="GO" id="GO:0005737">
    <property type="term" value="C:cytoplasm"/>
    <property type="evidence" value="ECO:0007669"/>
    <property type="project" value="UniProtKB-SubCell"/>
</dbReference>
<comment type="caution">
    <text evidence="7">Lacks conserved residue(s) required for the propagation of feature annotation.</text>
</comment>
<dbReference type="HAMAP" id="MF_01116">
    <property type="entry name" value="TSR3"/>
    <property type="match status" value="1"/>
</dbReference>
<feature type="binding site" evidence="7">
    <location>
        <position position="109"/>
    </location>
    <ligand>
        <name>S-adenosyl-L-methionine</name>
        <dbReference type="ChEBI" id="CHEBI:59789"/>
    </ligand>
</feature>
<dbReference type="PANTHER" id="PTHR20426">
    <property type="entry name" value="RIBOSOME BIOGENESIS PROTEIN TSR3 HOMOLOG"/>
    <property type="match status" value="1"/>
</dbReference>
<sequence>MIKIYVVTKGEDNPDMCTGEKLIRRGLAKRLTNLRQLPDCAIVLNPFAYTYIKYSDRILLEKCGLVAIDVSWKRGIKFLKIMKRGVHRVLPVLIAANPTNYGKPFKLSTVEAIAGALYITGYSDYADTILKHFRWGEQFIEINRAKLEKYSQAENDEEIEIIQMELLGIDRNVLKGLKLIDILHRMITQEIS</sequence>
<evidence type="ECO:0000256" key="6">
    <source>
        <dbReference type="ARBA" id="ARBA00022691"/>
    </source>
</evidence>
<dbReference type="AlphaFoldDB" id="A0A7C4H7A6"/>
<evidence type="ECO:0000256" key="3">
    <source>
        <dbReference type="ARBA" id="ARBA00022517"/>
    </source>
</evidence>
<dbReference type="EC" id="2.5.1.157" evidence="7"/>